<dbReference type="Proteomes" id="UP000694413">
    <property type="component" value="Unassembled WGS sequence"/>
</dbReference>
<accession>A0A8D2M113</accession>
<dbReference type="AlphaFoldDB" id="A0A8D2M113"/>
<evidence type="ECO:0000313" key="2">
    <source>
        <dbReference type="Ensembl" id="ENSZALP00000000387.1"/>
    </source>
</evidence>
<reference evidence="2" key="1">
    <citation type="submission" date="2025-08" db="UniProtKB">
        <authorList>
            <consortium name="Ensembl"/>
        </authorList>
    </citation>
    <scope>IDENTIFICATION</scope>
</reference>
<evidence type="ECO:0000256" key="1">
    <source>
        <dbReference type="SAM" id="MobiDB-lite"/>
    </source>
</evidence>
<proteinExistence type="predicted"/>
<reference evidence="2" key="2">
    <citation type="submission" date="2025-09" db="UniProtKB">
        <authorList>
            <consortium name="Ensembl"/>
        </authorList>
    </citation>
    <scope>IDENTIFICATION</scope>
</reference>
<feature type="region of interest" description="Disordered" evidence="1">
    <location>
        <begin position="137"/>
        <end position="158"/>
    </location>
</feature>
<keyword evidence="3" id="KW-1185">Reference proteome</keyword>
<organism evidence="2 3">
    <name type="scientific">Zonotrichia albicollis</name>
    <name type="common">White-throated sparrow</name>
    <name type="synonym">Fringilla albicollis</name>
    <dbReference type="NCBI Taxonomy" id="44394"/>
    <lineage>
        <taxon>Eukaryota</taxon>
        <taxon>Metazoa</taxon>
        <taxon>Chordata</taxon>
        <taxon>Craniata</taxon>
        <taxon>Vertebrata</taxon>
        <taxon>Euteleostomi</taxon>
        <taxon>Archelosauria</taxon>
        <taxon>Archosauria</taxon>
        <taxon>Dinosauria</taxon>
        <taxon>Saurischia</taxon>
        <taxon>Theropoda</taxon>
        <taxon>Coelurosauria</taxon>
        <taxon>Aves</taxon>
        <taxon>Neognathae</taxon>
        <taxon>Neoaves</taxon>
        <taxon>Telluraves</taxon>
        <taxon>Australaves</taxon>
        <taxon>Passeriformes</taxon>
        <taxon>Passerellidae</taxon>
        <taxon>Zonotrichia</taxon>
    </lineage>
</organism>
<protein>
    <submittedName>
        <fullName evidence="2">Uncharacterized protein</fullName>
    </submittedName>
</protein>
<dbReference type="Ensembl" id="ENSZALT00000000627.1">
    <property type="protein sequence ID" value="ENSZALP00000000387.1"/>
    <property type="gene ID" value="ENSZALG00000000438.1"/>
</dbReference>
<sequence>MLQAVAARCRIQHSAQPSTSLPKLPDGSASFPTAAEQCCLVSKNQLFQGTPTHAGTEEGQVQSVFPVYSFSSLCLSYSKQLLRQAKLNPRWRQKLLKSFFSHDFLQQPSEFLGLCLWQSESALPCCGLLIPASQEVPGSRQQQQESRDRWEGSSTVGL</sequence>
<name>A0A8D2M113_ZONAL</name>
<evidence type="ECO:0000313" key="3">
    <source>
        <dbReference type="Proteomes" id="UP000694413"/>
    </source>
</evidence>